<evidence type="ECO:0000313" key="3">
    <source>
        <dbReference type="EMBL" id="KAE9391139.1"/>
    </source>
</evidence>
<dbReference type="InterPro" id="IPR047007">
    <property type="entry name" value="XRN1_D1_sf"/>
</dbReference>
<accession>A0A6A4GZ03</accession>
<gene>
    <name evidence="3" type="ORF">BT96DRAFT_832474</name>
</gene>
<dbReference type="OrthoDB" id="372487at2759"/>
<feature type="domain" description="5'-3' exoribonuclease 1 D1" evidence="1">
    <location>
        <begin position="30"/>
        <end position="214"/>
    </location>
</feature>
<reference evidence="3" key="1">
    <citation type="journal article" date="2019" name="Environ. Microbiol.">
        <title>Fungal ecological strategies reflected in gene transcription - a case study of two litter decomposers.</title>
        <authorList>
            <person name="Barbi F."/>
            <person name="Kohler A."/>
            <person name="Barry K."/>
            <person name="Baskaran P."/>
            <person name="Daum C."/>
            <person name="Fauchery L."/>
            <person name="Ihrmark K."/>
            <person name="Kuo A."/>
            <person name="LaButti K."/>
            <person name="Lipzen A."/>
            <person name="Morin E."/>
            <person name="Grigoriev I.V."/>
            <person name="Henrissat B."/>
            <person name="Lindahl B."/>
            <person name="Martin F."/>
        </authorList>
    </citation>
    <scope>NUCLEOTIDE SEQUENCE</scope>
    <source>
        <strain evidence="3">JB14</strain>
    </source>
</reference>
<protein>
    <submittedName>
        <fullName evidence="3">Uncharacterized protein</fullName>
    </submittedName>
</protein>
<dbReference type="InterPro" id="IPR014722">
    <property type="entry name" value="Rib_uL2_dom2"/>
</dbReference>
<evidence type="ECO:0000313" key="4">
    <source>
        <dbReference type="Proteomes" id="UP000799118"/>
    </source>
</evidence>
<evidence type="ECO:0000259" key="2">
    <source>
        <dbReference type="Pfam" id="PF18334"/>
    </source>
</evidence>
<sequence>MEVFDLPTLDPDLGLSLVAGESFPSAVVSASAVGFPSLHTLPHTHAVLGYHHVNVHGTESRNQSIVVQIKNTYESRKTEDIGREVLGKRTFIGWPFLQEGMVVALSDELFRYEKVLVGGGVGSEKVIGTPHNQNGLGYWKSKADRIENVYSKRFGVVTGPVEVLLHVRPLKGLKRLEDGSFIKDYEGIDKETEAAVQMTISSSAGVEDPRFVERAAPKLEDEFPEGSRIFFLGEHAYGVAAQVSGTTDDSLSVVLAFFPSDTTENAQFKSIVNSETLSSTSPSQSRWHPAFTAASILNISNRALSKITSSFMIITSDGVKHNLGLSIKFEAKGLKVVGYSRKGNGNDGIRGGGARQNWEYSDKAIELIREYLNAFPEIFMCLDAGGDGVCFPLSPL</sequence>
<dbReference type="Proteomes" id="UP000799118">
    <property type="component" value="Unassembled WGS sequence"/>
</dbReference>
<dbReference type="Gene3D" id="2.170.260.40">
    <property type="match status" value="1"/>
</dbReference>
<evidence type="ECO:0000259" key="1">
    <source>
        <dbReference type="Pfam" id="PF18332"/>
    </source>
</evidence>
<dbReference type="Gene3D" id="2.30.30.30">
    <property type="match status" value="1"/>
</dbReference>
<dbReference type="Pfam" id="PF18334">
    <property type="entry name" value="XRN1_D2_D3"/>
    <property type="match status" value="1"/>
</dbReference>
<dbReference type="EMBL" id="ML769635">
    <property type="protein sequence ID" value="KAE9391139.1"/>
    <property type="molecule type" value="Genomic_DNA"/>
</dbReference>
<dbReference type="AlphaFoldDB" id="A0A6A4GZ03"/>
<proteinExistence type="predicted"/>
<dbReference type="Pfam" id="PF18332">
    <property type="entry name" value="XRN1_D1"/>
    <property type="match status" value="1"/>
</dbReference>
<feature type="domain" description="Exoribonuclease Xrn1 D2/D3" evidence="2">
    <location>
        <begin position="219"/>
        <end position="385"/>
    </location>
</feature>
<dbReference type="InterPro" id="IPR040992">
    <property type="entry name" value="XRN1_D1"/>
</dbReference>
<name>A0A6A4GZ03_9AGAR</name>
<dbReference type="InterPro" id="IPR041106">
    <property type="entry name" value="XRN1_D2_D3"/>
</dbReference>
<keyword evidence="4" id="KW-1185">Reference proteome</keyword>
<organism evidence="3 4">
    <name type="scientific">Gymnopus androsaceus JB14</name>
    <dbReference type="NCBI Taxonomy" id="1447944"/>
    <lineage>
        <taxon>Eukaryota</taxon>
        <taxon>Fungi</taxon>
        <taxon>Dikarya</taxon>
        <taxon>Basidiomycota</taxon>
        <taxon>Agaricomycotina</taxon>
        <taxon>Agaricomycetes</taxon>
        <taxon>Agaricomycetidae</taxon>
        <taxon>Agaricales</taxon>
        <taxon>Marasmiineae</taxon>
        <taxon>Omphalotaceae</taxon>
        <taxon>Gymnopus</taxon>
    </lineage>
</organism>